<sequence>MRKRQVANPDHQVNPPRAMLSLEEEILVNLSLKNGSAACSHRLWTLDRHTDEFACCPKKKKSHCLERSKANVFYVLLSFLKLPTKKRVPRMIWSSLLVSRL</sequence>
<dbReference type="AlphaFoldDB" id="A0A1J3IC27"/>
<evidence type="ECO:0000313" key="1">
    <source>
        <dbReference type="EMBL" id="JAU77806.1"/>
    </source>
</evidence>
<reference evidence="1" key="1">
    <citation type="submission" date="2016-07" db="EMBL/GenBank/DDBJ databases">
        <title>De novo transcriptome assembly of four accessions of the metal hyperaccumulator plant Noccaea caerulescens.</title>
        <authorList>
            <person name="Blande D."/>
            <person name="Halimaa P."/>
            <person name="Tervahauta A.I."/>
            <person name="Aarts M.G."/>
            <person name="Karenlampi S.O."/>
        </authorList>
    </citation>
    <scope>NUCLEOTIDE SEQUENCE</scope>
</reference>
<accession>A0A1J3IC27</accession>
<dbReference type="EMBL" id="GEVM01028132">
    <property type="protein sequence ID" value="JAU77806.1"/>
    <property type="molecule type" value="Transcribed_RNA"/>
</dbReference>
<name>A0A1J3IC27_NOCCA</name>
<proteinExistence type="predicted"/>
<organism evidence="1">
    <name type="scientific">Noccaea caerulescens</name>
    <name type="common">Alpine penny-cress</name>
    <name type="synonym">Thlaspi caerulescens</name>
    <dbReference type="NCBI Taxonomy" id="107243"/>
    <lineage>
        <taxon>Eukaryota</taxon>
        <taxon>Viridiplantae</taxon>
        <taxon>Streptophyta</taxon>
        <taxon>Embryophyta</taxon>
        <taxon>Tracheophyta</taxon>
        <taxon>Spermatophyta</taxon>
        <taxon>Magnoliopsida</taxon>
        <taxon>eudicotyledons</taxon>
        <taxon>Gunneridae</taxon>
        <taxon>Pentapetalae</taxon>
        <taxon>rosids</taxon>
        <taxon>malvids</taxon>
        <taxon>Brassicales</taxon>
        <taxon>Brassicaceae</taxon>
        <taxon>Coluteocarpeae</taxon>
        <taxon>Noccaea</taxon>
    </lineage>
</organism>
<protein>
    <submittedName>
        <fullName evidence="1">Uncharacterized protein</fullName>
    </submittedName>
</protein>
<gene>
    <name evidence="1" type="ORF">MP_TR18522_c0_g1_i1_g.52856</name>
</gene>